<reference evidence="2 3" key="1">
    <citation type="submission" date="2016-10" db="EMBL/GenBank/DDBJ databases">
        <authorList>
            <person name="de Groot N.N."/>
        </authorList>
    </citation>
    <scope>NUCLEOTIDE SEQUENCE [LARGE SCALE GENOMIC DNA]</scope>
    <source>
        <strain evidence="2 3">DSM 12992</strain>
    </source>
</reference>
<dbReference type="EMBL" id="FOMG01000017">
    <property type="protein sequence ID" value="SFD03521.1"/>
    <property type="molecule type" value="Genomic_DNA"/>
</dbReference>
<dbReference type="Proteomes" id="UP000199263">
    <property type="component" value="Unassembled WGS sequence"/>
</dbReference>
<accession>A0A1I1P0S6</accession>
<gene>
    <name evidence="2" type="ORF">SAMN05421842_11791</name>
</gene>
<dbReference type="STRING" id="119641.SAMN05421842_11791"/>
<dbReference type="OrthoDB" id="2544256at2"/>
<feature type="region of interest" description="Disordered" evidence="1">
    <location>
        <begin position="1"/>
        <end position="27"/>
    </location>
</feature>
<dbReference type="AlphaFoldDB" id="A0A1I1P0S6"/>
<dbReference type="RefSeq" id="WP_090091940.1">
    <property type="nucleotide sequence ID" value="NZ_FOMG01000017.1"/>
</dbReference>
<proteinExistence type="predicted"/>
<feature type="compositionally biased region" description="Polar residues" evidence="1">
    <location>
        <begin position="1"/>
        <end position="10"/>
    </location>
</feature>
<sequence>MNPKNGTIITEKQSKQKEEQSEKNNLYVTDSSKLNDYTCFDVKLPAYLPDGYTFKNADVIVRSGDSYVVGIAIAI</sequence>
<name>A0A1I1P0S6_9CLOT</name>
<feature type="compositionally biased region" description="Basic and acidic residues" evidence="1">
    <location>
        <begin position="12"/>
        <end position="22"/>
    </location>
</feature>
<evidence type="ECO:0000313" key="2">
    <source>
        <dbReference type="EMBL" id="SFD03521.1"/>
    </source>
</evidence>
<evidence type="ECO:0000256" key="1">
    <source>
        <dbReference type="SAM" id="MobiDB-lite"/>
    </source>
</evidence>
<evidence type="ECO:0000313" key="3">
    <source>
        <dbReference type="Proteomes" id="UP000199263"/>
    </source>
</evidence>
<keyword evidence="3" id="KW-1185">Reference proteome</keyword>
<organism evidence="2 3">
    <name type="scientific">Clostridium uliginosum</name>
    <dbReference type="NCBI Taxonomy" id="119641"/>
    <lineage>
        <taxon>Bacteria</taxon>
        <taxon>Bacillati</taxon>
        <taxon>Bacillota</taxon>
        <taxon>Clostridia</taxon>
        <taxon>Eubacteriales</taxon>
        <taxon>Clostridiaceae</taxon>
        <taxon>Clostridium</taxon>
    </lineage>
</organism>
<protein>
    <submittedName>
        <fullName evidence="2">Uncharacterized protein</fullName>
    </submittedName>
</protein>